<feature type="repeat" description="ANK" evidence="3">
    <location>
        <begin position="16"/>
        <end position="48"/>
    </location>
</feature>
<dbReference type="SUPFAM" id="SSF48403">
    <property type="entry name" value="Ankyrin repeat"/>
    <property type="match status" value="1"/>
</dbReference>
<gene>
    <name evidence="4" type="ORF">FNF31_07940</name>
</gene>
<reference evidence="4 5" key="1">
    <citation type="submission" date="2019-07" db="EMBL/GenBank/DDBJ databases">
        <title>Genomes of Cafeteria roenbergensis.</title>
        <authorList>
            <person name="Fischer M.G."/>
            <person name="Hackl T."/>
            <person name="Roman M."/>
        </authorList>
    </citation>
    <scope>NUCLEOTIDE SEQUENCE [LARGE SCALE GENOMIC DNA]</scope>
    <source>
        <strain evidence="4 5">Cflag</strain>
    </source>
</reference>
<comment type="caution">
    <text evidence="4">The sequence shown here is derived from an EMBL/GenBank/DDBJ whole genome shotgun (WGS) entry which is preliminary data.</text>
</comment>
<dbReference type="Proteomes" id="UP000325113">
    <property type="component" value="Unassembled WGS sequence"/>
</dbReference>
<dbReference type="PANTHER" id="PTHR24189">
    <property type="entry name" value="MYOTROPHIN"/>
    <property type="match status" value="1"/>
</dbReference>
<name>A0A5A8BYH9_CAFRO</name>
<dbReference type="InterPro" id="IPR036770">
    <property type="entry name" value="Ankyrin_rpt-contain_sf"/>
</dbReference>
<organism evidence="4 5">
    <name type="scientific">Cafeteria roenbergensis</name>
    <name type="common">Marine flagellate</name>
    <dbReference type="NCBI Taxonomy" id="33653"/>
    <lineage>
        <taxon>Eukaryota</taxon>
        <taxon>Sar</taxon>
        <taxon>Stramenopiles</taxon>
        <taxon>Bigyra</taxon>
        <taxon>Opalozoa</taxon>
        <taxon>Bicosoecida</taxon>
        <taxon>Cafeteriaceae</taxon>
        <taxon>Cafeteria</taxon>
    </lineage>
</organism>
<dbReference type="GO" id="GO:0005737">
    <property type="term" value="C:cytoplasm"/>
    <property type="evidence" value="ECO:0007669"/>
    <property type="project" value="TreeGrafter"/>
</dbReference>
<dbReference type="EMBL" id="VLTM01000221">
    <property type="protein sequence ID" value="KAA0145852.1"/>
    <property type="molecule type" value="Genomic_DNA"/>
</dbReference>
<proteinExistence type="predicted"/>
<dbReference type="PROSITE" id="PS50088">
    <property type="entry name" value="ANK_REPEAT"/>
    <property type="match status" value="2"/>
</dbReference>
<dbReference type="AlphaFoldDB" id="A0A5A8BYH9"/>
<dbReference type="InterPro" id="IPR002110">
    <property type="entry name" value="Ankyrin_rpt"/>
</dbReference>
<dbReference type="PROSITE" id="PS50297">
    <property type="entry name" value="ANK_REP_REGION"/>
    <property type="match status" value="2"/>
</dbReference>
<dbReference type="GO" id="GO:0005634">
    <property type="term" value="C:nucleus"/>
    <property type="evidence" value="ECO:0007669"/>
    <property type="project" value="TreeGrafter"/>
</dbReference>
<dbReference type="InterPro" id="IPR050745">
    <property type="entry name" value="Multifunctional_regulatory"/>
</dbReference>
<dbReference type="PANTHER" id="PTHR24189:SF50">
    <property type="entry name" value="ANKYRIN REPEAT AND SOCS BOX PROTEIN 2"/>
    <property type="match status" value="1"/>
</dbReference>
<accession>A0A5A8BYH9</accession>
<sequence length="121" mass="12834">MVRRDAVTYGPATLQFDGTALVRAACGGHKDTVELLLDRGANLEAKDFFDGTALVQAARGGHKDTVELLLDRGANLEANGLVSAAVVWCCATGHARRHGWAGGMAMAMMRRGVVLLWRAGV</sequence>
<evidence type="ECO:0000256" key="2">
    <source>
        <dbReference type="ARBA" id="ARBA00023043"/>
    </source>
</evidence>
<dbReference type="Pfam" id="PF12796">
    <property type="entry name" value="Ank_2"/>
    <property type="match status" value="1"/>
</dbReference>
<protein>
    <submittedName>
        <fullName evidence="4">Uncharacterized protein</fullName>
    </submittedName>
</protein>
<evidence type="ECO:0000313" key="5">
    <source>
        <dbReference type="Proteomes" id="UP000325113"/>
    </source>
</evidence>
<keyword evidence="2 3" id="KW-0040">ANK repeat</keyword>
<evidence type="ECO:0000313" key="4">
    <source>
        <dbReference type="EMBL" id="KAA0145852.1"/>
    </source>
</evidence>
<dbReference type="Gene3D" id="1.25.40.20">
    <property type="entry name" value="Ankyrin repeat-containing domain"/>
    <property type="match status" value="1"/>
</dbReference>
<feature type="repeat" description="ANK" evidence="3">
    <location>
        <begin position="49"/>
        <end position="81"/>
    </location>
</feature>
<dbReference type="SMART" id="SM00248">
    <property type="entry name" value="ANK"/>
    <property type="match status" value="2"/>
</dbReference>
<evidence type="ECO:0000256" key="3">
    <source>
        <dbReference type="PROSITE-ProRule" id="PRU00023"/>
    </source>
</evidence>
<evidence type="ECO:0000256" key="1">
    <source>
        <dbReference type="ARBA" id="ARBA00022737"/>
    </source>
</evidence>
<keyword evidence="1" id="KW-0677">Repeat</keyword>